<name>A0A8X6T0Q2_NEPPI</name>
<protein>
    <submittedName>
        <fullName evidence="1">Uncharacterized protein</fullName>
    </submittedName>
</protein>
<reference evidence="1" key="1">
    <citation type="submission" date="2020-08" db="EMBL/GenBank/DDBJ databases">
        <title>Multicomponent nature underlies the extraordinary mechanical properties of spider dragline silk.</title>
        <authorList>
            <person name="Kono N."/>
            <person name="Nakamura H."/>
            <person name="Mori M."/>
            <person name="Yoshida Y."/>
            <person name="Ohtoshi R."/>
            <person name="Malay A.D."/>
            <person name="Moran D.A.P."/>
            <person name="Tomita M."/>
            <person name="Numata K."/>
            <person name="Arakawa K."/>
        </authorList>
    </citation>
    <scope>NUCLEOTIDE SEQUENCE</scope>
</reference>
<evidence type="ECO:0000313" key="1">
    <source>
        <dbReference type="EMBL" id="GFS70425.1"/>
    </source>
</evidence>
<evidence type="ECO:0000313" key="2">
    <source>
        <dbReference type="Proteomes" id="UP000887013"/>
    </source>
</evidence>
<gene>
    <name evidence="1" type="ORF">NPIL_342381</name>
</gene>
<comment type="caution">
    <text evidence="1">The sequence shown here is derived from an EMBL/GenBank/DDBJ whole genome shotgun (WGS) entry which is preliminary data.</text>
</comment>
<dbReference type="Proteomes" id="UP000887013">
    <property type="component" value="Unassembled WGS sequence"/>
</dbReference>
<proteinExistence type="predicted"/>
<dbReference type="AlphaFoldDB" id="A0A8X6T0Q2"/>
<keyword evidence="2" id="KW-1185">Reference proteome</keyword>
<organism evidence="1 2">
    <name type="scientific">Nephila pilipes</name>
    <name type="common">Giant wood spider</name>
    <name type="synonym">Nephila maculata</name>
    <dbReference type="NCBI Taxonomy" id="299642"/>
    <lineage>
        <taxon>Eukaryota</taxon>
        <taxon>Metazoa</taxon>
        <taxon>Ecdysozoa</taxon>
        <taxon>Arthropoda</taxon>
        <taxon>Chelicerata</taxon>
        <taxon>Arachnida</taxon>
        <taxon>Araneae</taxon>
        <taxon>Araneomorphae</taxon>
        <taxon>Entelegynae</taxon>
        <taxon>Araneoidea</taxon>
        <taxon>Nephilidae</taxon>
        <taxon>Nephila</taxon>
    </lineage>
</organism>
<dbReference type="EMBL" id="BMAW01049387">
    <property type="protein sequence ID" value="GFS70425.1"/>
    <property type="molecule type" value="Genomic_DNA"/>
</dbReference>
<sequence length="33" mass="3676">MSGKNSKECAICKRPKTALTREIPIWETQLGSV</sequence>
<feature type="non-terminal residue" evidence="1">
    <location>
        <position position="33"/>
    </location>
</feature>
<accession>A0A8X6T0Q2</accession>